<keyword evidence="4" id="KW-0249">Electron transport</keyword>
<protein>
    <submittedName>
        <fullName evidence="8">Rubrerythrin family protein</fullName>
    </submittedName>
</protein>
<feature type="domain" description="Rubredoxin-like" evidence="6">
    <location>
        <begin position="135"/>
        <end position="169"/>
    </location>
</feature>
<keyword evidence="5" id="KW-0408">Iron</keyword>
<dbReference type="InterPro" id="IPR009078">
    <property type="entry name" value="Ferritin-like_SF"/>
</dbReference>
<keyword evidence="3" id="KW-0479">Metal-binding</keyword>
<dbReference type="PROSITE" id="PS50905">
    <property type="entry name" value="FERRITIN_LIKE"/>
    <property type="match status" value="1"/>
</dbReference>
<gene>
    <name evidence="8" type="ORF">PQJ61_10260</name>
</gene>
<dbReference type="GO" id="GO:0016491">
    <property type="term" value="F:oxidoreductase activity"/>
    <property type="evidence" value="ECO:0007669"/>
    <property type="project" value="InterPro"/>
</dbReference>
<evidence type="ECO:0000256" key="1">
    <source>
        <dbReference type="ARBA" id="ARBA00001965"/>
    </source>
</evidence>
<keyword evidence="2" id="KW-0813">Transport</keyword>
<evidence type="ECO:0000256" key="2">
    <source>
        <dbReference type="ARBA" id="ARBA00022448"/>
    </source>
</evidence>
<name>A0AAJ1MJ80_9SPIO</name>
<dbReference type="CDD" id="cd00729">
    <property type="entry name" value="rubredoxin_SM"/>
    <property type="match status" value="1"/>
</dbReference>
<evidence type="ECO:0000313" key="9">
    <source>
        <dbReference type="Proteomes" id="UP001221217"/>
    </source>
</evidence>
<evidence type="ECO:0000259" key="7">
    <source>
        <dbReference type="PROSITE" id="PS50905"/>
    </source>
</evidence>
<dbReference type="InterPro" id="IPR048574">
    <property type="entry name" value="RUBY_RBDX"/>
</dbReference>
<dbReference type="GO" id="GO:0005506">
    <property type="term" value="F:iron ion binding"/>
    <property type="evidence" value="ECO:0007669"/>
    <property type="project" value="InterPro"/>
</dbReference>
<accession>A0AAJ1MJ80</accession>
<evidence type="ECO:0000256" key="5">
    <source>
        <dbReference type="ARBA" id="ARBA00023004"/>
    </source>
</evidence>
<dbReference type="SUPFAM" id="SSF57802">
    <property type="entry name" value="Rubredoxin-like"/>
    <property type="match status" value="1"/>
</dbReference>
<proteinExistence type="predicted"/>
<evidence type="ECO:0000259" key="6">
    <source>
        <dbReference type="PROSITE" id="PS50903"/>
    </source>
</evidence>
<dbReference type="AlphaFoldDB" id="A0AAJ1MJ80"/>
<feature type="domain" description="Ferritin-like diiron" evidence="7">
    <location>
        <begin position="1"/>
        <end position="128"/>
    </location>
</feature>
<dbReference type="Gene3D" id="2.20.28.10">
    <property type="match status" value="1"/>
</dbReference>
<dbReference type="Gene3D" id="1.20.1260.10">
    <property type="match status" value="1"/>
</dbReference>
<dbReference type="PROSITE" id="PS50903">
    <property type="entry name" value="RUBREDOXIN_LIKE"/>
    <property type="match status" value="1"/>
</dbReference>
<comment type="cofactor">
    <cofactor evidence="1">
        <name>Fe(3+)</name>
        <dbReference type="ChEBI" id="CHEBI:29034"/>
    </cofactor>
</comment>
<organism evidence="8 9">
    <name type="scientific">Candidatus Thalassospirochaeta sargassi</name>
    <dbReference type="NCBI Taxonomy" id="3119039"/>
    <lineage>
        <taxon>Bacteria</taxon>
        <taxon>Pseudomonadati</taxon>
        <taxon>Spirochaetota</taxon>
        <taxon>Spirochaetia</taxon>
        <taxon>Spirochaetales</taxon>
        <taxon>Spirochaetaceae</taxon>
        <taxon>Candidatus Thalassospirochaeta</taxon>
    </lineage>
</organism>
<dbReference type="InterPro" id="IPR009040">
    <property type="entry name" value="Ferritin-like_diiron"/>
</dbReference>
<comment type="caution">
    <text evidence="8">The sequence shown here is derived from an EMBL/GenBank/DDBJ whole genome shotgun (WGS) entry which is preliminary data.</text>
</comment>
<dbReference type="PANTHER" id="PTHR43865:SF1">
    <property type="entry name" value="RUBRERYTHRIN-RELATED"/>
    <property type="match status" value="1"/>
</dbReference>
<dbReference type="Proteomes" id="UP001221217">
    <property type="component" value="Unassembled WGS sequence"/>
</dbReference>
<dbReference type="CDD" id="cd01041">
    <property type="entry name" value="Rubrerythrin"/>
    <property type="match status" value="1"/>
</dbReference>
<dbReference type="Pfam" id="PF02915">
    <property type="entry name" value="Rubrerythrin"/>
    <property type="match status" value="1"/>
</dbReference>
<evidence type="ECO:0000256" key="4">
    <source>
        <dbReference type="ARBA" id="ARBA00022982"/>
    </source>
</evidence>
<evidence type="ECO:0000313" key="8">
    <source>
        <dbReference type="EMBL" id="MDC7227133.1"/>
    </source>
</evidence>
<evidence type="ECO:0000256" key="3">
    <source>
        <dbReference type="ARBA" id="ARBA00022723"/>
    </source>
</evidence>
<dbReference type="Pfam" id="PF21349">
    <property type="entry name" value="RUBY_RBDX"/>
    <property type="match status" value="1"/>
</dbReference>
<dbReference type="InterPro" id="IPR012347">
    <property type="entry name" value="Ferritin-like"/>
</dbReference>
<dbReference type="PANTHER" id="PTHR43865">
    <property type="entry name" value="RUBRERYTHRIN-RELATED"/>
    <property type="match status" value="1"/>
</dbReference>
<sequence length="174" mass="19959">MSKTDDNLASAFAGESQARNKYTYWANQAKKEGYNYIAKIFEETAMNEMRHAKDEFILLGGIKSTEENLQAAMEGEDYEVVTMYEDFANDAAAEGRKDAERLFRQIQKVEAHHRDRYKALLEMVKAGTVYKRDTPITWKCSVCGYIVESTEPPKKCPCCSHPKEYFEPANMDII</sequence>
<dbReference type="InterPro" id="IPR024934">
    <property type="entry name" value="Rubredoxin-like_dom"/>
</dbReference>
<dbReference type="InterPro" id="IPR052364">
    <property type="entry name" value="Rubrerythrin"/>
</dbReference>
<dbReference type="SUPFAM" id="SSF47240">
    <property type="entry name" value="Ferritin-like"/>
    <property type="match status" value="1"/>
</dbReference>
<dbReference type="EMBL" id="JAQQAL010000022">
    <property type="protein sequence ID" value="MDC7227133.1"/>
    <property type="molecule type" value="Genomic_DNA"/>
</dbReference>
<reference evidence="8 9" key="1">
    <citation type="submission" date="2022-12" db="EMBL/GenBank/DDBJ databases">
        <title>Metagenome assembled genome from gulf of manar.</title>
        <authorList>
            <person name="Kohli P."/>
            <person name="Pk S."/>
            <person name="Venkata Ramana C."/>
            <person name="Sasikala C."/>
        </authorList>
    </citation>
    <scope>NUCLEOTIDE SEQUENCE [LARGE SCALE GENOMIC DNA]</scope>
    <source>
        <strain evidence="8">JB008</strain>
    </source>
</reference>
<dbReference type="InterPro" id="IPR003251">
    <property type="entry name" value="Rr_diiron-bd_dom"/>
</dbReference>